<evidence type="ECO:0000313" key="2">
    <source>
        <dbReference type="WBParaSite" id="L893_g8746.t1"/>
    </source>
</evidence>
<dbReference type="Proteomes" id="UP000095287">
    <property type="component" value="Unplaced"/>
</dbReference>
<protein>
    <submittedName>
        <fullName evidence="2">Conserved oligomeric Golgi complex subunit 8</fullName>
    </submittedName>
</protein>
<proteinExistence type="predicted"/>
<accession>A0A1I8ARL9</accession>
<reference evidence="2" key="1">
    <citation type="submission" date="2016-11" db="UniProtKB">
        <authorList>
            <consortium name="WormBaseParasite"/>
        </authorList>
    </citation>
    <scope>IDENTIFICATION</scope>
</reference>
<keyword evidence="1" id="KW-1185">Reference proteome</keyword>
<name>A0A1I8ARL9_9BILA</name>
<dbReference type="AlphaFoldDB" id="A0A1I8ARL9"/>
<dbReference type="WBParaSite" id="L893_g8746.t1">
    <property type="protein sequence ID" value="L893_g8746.t1"/>
    <property type="gene ID" value="L893_g8746"/>
</dbReference>
<evidence type="ECO:0000313" key="1">
    <source>
        <dbReference type="Proteomes" id="UP000095287"/>
    </source>
</evidence>
<sequence>MRTIGDLSDVRRHFDFDATMSEVMGCWMRGVSSSSGQTGVVGGEEGVREMAAGSLGDLISMPAVFLRVCRTLKSHLEEVQPHAIMSLDCRDFRDFLCDAEGAHSSDAREVGMEVSDKRGIKLRAGIVSLSIRARVLEGQVQKSKLNVTK</sequence>
<organism evidence="1 2">
    <name type="scientific">Steinernema glaseri</name>
    <dbReference type="NCBI Taxonomy" id="37863"/>
    <lineage>
        <taxon>Eukaryota</taxon>
        <taxon>Metazoa</taxon>
        <taxon>Ecdysozoa</taxon>
        <taxon>Nematoda</taxon>
        <taxon>Chromadorea</taxon>
        <taxon>Rhabditida</taxon>
        <taxon>Tylenchina</taxon>
        <taxon>Panagrolaimomorpha</taxon>
        <taxon>Strongyloidoidea</taxon>
        <taxon>Steinernematidae</taxon>
        <taxon>Steinernema</taxon>
    </lineage>
</organism>